<evidence type="ECO:0000256" key="3">
    <source>
        <dbReference type="ARBA" id="ARBA00022448"/>
    </source>
</evidence>
<evidence type="ECO:0000256" key="6">
    <source>
        <dbReference type="ARBA" id="ARBA00022729"/>
    </source>
</evidence>
<evidence type="ECO:0000256" key="8">
    <source>
        <dbReference type="ARBA" id="ARBA00023114"/>
    </source>
</evidence>
<evidence type="ECO:0000313" key="14">
    <source>
        <dbReference type="Proteomes" id="UP001336250"/>
    </source>
</evidence>
<dbReference type="GO" id="GO:0015288">
    <property type="term" value="F:porin activity"/>
    <property type="evidence" value="ECO:0007669"/>
    <property type="project" value="UniProtKB-KW"/>
</dbReference>
<accession>A0AAW9Q836</accession>
<dbReference type="InterPro" id="IPR033900">
    <property type="entry name" value="Gram_neg_porin_domain"/>
</dbReference>
<feature type="domain" description="Porin" evidence="12">
    <location>
        <begin position="13"/>
        <end position="335"/>
    </location>
</feature>
<dbReference type="InterPro" id="IPR050298">
    <property type="entry name" value="Gram-neg_bact_OMP"/>
</dbReference>
<evidence type="ECO:0000256" key="5">
    <source>
        <dbReference type="ARBA" id="ARBA00022692"/>
    </source>
</evidence>
<dbReference type="GO" id="GO:0009279">
    <property type="term" value="C:cell outer membrane"/>
    <property type="evidence" value="ECO:0007669"/>
    <property type="project" value="UniProtKB-SubCell"/>
</dbReference>
<evidence type="ECO:0000256" key="1">
    <source>
        <dbReference type="ARBA" id="ARBA00004571"/>
    </source>
</evidence>
<dbReference type="PANTHER" id="PTHR34501">
    <property type="entry name" value="PROTEIN YDDL-RELATED"/>
    <property type="match status" value="1"/>
</dbReference>
<evidence type="ECO:0000259" key="12">
    <source>
        <dbReference type="Pfam" id="PF13609"/>
    </source>
</evidence>
<gene>
    <name evidence="13" type="ORF">V4F39_14690</name>
</gene>
<organism evidence="13 14">
    <name type="scientific">Aquincola agrisoli</name>
    <dbReference type="NCBI Taxonomy" id="3119538"/>
    <lineage>
        <taxon>Bacteria</taxon>
        <taxon>Pseudomonadati</taxon>
        <taxon>Pseudomonadota</taxon>
        <taxon>Betaproteobacteria</taxon>
        <taxon>Burkholderiales</taxon>
        <taxon>Sphaerotilaceae</taxon>
        <taxon>Aquincola</taxon>
    </lineage>
</organism>
<evidence type="ECO:0000313" key="13">
    <source>
        <dbReference type="EMBL" id="MEF7615166.1"/>
    </source>
</evidence>
<dbReference type="AlphaFoldDB" id="A0AAW9Q836"/>
<evidence type="ECO:0000256" key="11">
    <source>
        <dbReference type="SAM" id="SignalP"/>
    </source>
</evidence>
<evidence type="ECO:0000256" key="2">
    <source>
        <dbReference type="ARBA" id="ARBA00011233"/>
    </source>
</evidence>
<keyword evidence="10" id="KW-0998">Cell outer membrane</keyword>
<keyword evidence="3" id="KW-0813">Transport</keyword>
<keyword evidence="7" id="KW-0406">Ion transport</keyword>
<dbReference type="Proteomes" id="UP001336250">
    <property type="component" value="Unassembled WGS sequence"/>
</dbReference>
<sequence length="353" mass="36947">MQIPFHAGRRPAALALLLGLAGMAQAQSVSIYGLLDLSAGQFQNAGEAKLKRVESGRMATSYIGFSGAEDLGGGLKATFALESFFLADVGTAGRFGPDVFWARSANVGLSGAFGTLRAGRAGTPLFVSTLLFNPFGDSFGFSPAIRQWYNNNKGPGNAVFQTPLIGDSGWGNAIFYGTPKFGGLSANIAVAAGEGGVNKGPNYGGNVLYFAGPFSATVAYQHVEANGPGGNSLTNFAGFDHQTAWQLGAAYDFGMAKLFGQYGQIETDATTEVKTKTVQIGASIPVGPAGAVLASYGESKRDAGAVERNNKTLTVGYDHNLSKRTDVYAIYLQDKLTDVKTGNTYAVGLRHKF</sequence>
<comment type="subunit">
    <text evidence="2">Homotrimer.</text>
</comment>
<keyword evidence="5" id="KW-0812">Transmembrane</keyword>
<evidence type="ECO:0000256" key="7">
    <source>
        <dbReference type="ARBA" id="ARBA00023065"/>
    </source>
</evidence>
<dbReference type="GO" id="GO:0046930">
    <property type="term" value="C:pore complex"/>
    <property type="evidence" value="ECO:0007669"/>
    <property type="project" value="UniProtKB-KW"/>
</dbReference>
<feature type="chain" id="PRO_5043421016" evidence="11">
    <location>
        <begin position="27"/>
        <end position="353"/>
    </location>
</feature>
<protein>
    <submittedName>
        <fullName evidence="13">Porin</fullName>
    </submittedName>
</protein>
<dbReference type="GO" id="GO:0006811">
    <property type="term" value="P:monoatomic ion transport"/>
    <property type="evidence" value="ECO:0007669"/>
    <property type="project" value="UniProtKB-KW"/>
</dbReference>
<name>A0AAW9Q836_9BURK</name>
<dbReference type="CDD" id="cd00342">
    <property type="entry name" value="gram_neg_porins"/>
    <property type="match status" value="1"/>
</dbReference>
<keyword evidence="8" id="KW-0626">Porin</keyword>
<comment type="caution">
    <text evidence="13">The sequence shown here is derived from an EMBL/GenBank/DDBJ whole genome shotgun (WGS) entry which is preliminary data.</text>
</comment>
<evidence type="ECO:0000256" key="9">
    <source>
        <dbReference type="ARBA" id="ARBA00023136"/>
    </source>
</evidence>
<keyword evidence="6 11" id="KW-0732">Signal</keyword>
<dbReference type="RefSeq" id="WP_332290295.1">
    <property type="nucleotide sequence ID" value="NZ_JAZIBG010000028.1"/>
</dbReference>
<keyword evidence="14" id="KW-1185">Reference proteome</keyword>
<keyword evidence="4" id="KW-1134">Transmembrane beta strand</keyword>
<evidence type="ECO:0000256" key="10">
    <source>
        <dbReference type="ARBA" id="ARBA00023237"/>
    </source>
</evidence>
<reference evidence="13 14" key="1">
    <citation type="submission" date="2024-02" db="EMBL/GenBank/DDBJ databases">
        <title>Genome sequence of Aquincola sp. MAHUQ-54.</title>
        <authorList>
            <person name="Huq M.A."/>
        </authorList>
    </citation>
    <scope>NUCLEOTIDE SEQUENCE [LARGE SCALE GENOMIC DNA]</scope>
    <source>
        <strain evidence="13 14">MAHUQ-54</strain>
    </source>
</reference>
<dbReference type="PANTHER" id="PTHR34501:SF9">
    <property type="entry name" value="MAJOR OUTER MEMBRANE PROTEIN P.IA"/>
    <property type="match status" value="1"/>
</dbReference>
<dbReference type="Gene3D" id="2.40.160.10">
    <property type="entry name" value="Porin"/>
    <property type="match status" value="1"/>
</dbReference>
<dbReference type="Pfam" id="PF13609">
    <property type="entry name" value="Porin_4"/>
    <property type="match status" value="1"/>
</dbReference>
<evidence type="ECO:0000256" key="4">
    <source>
        <dbReference type="ARBA" id="ARBA00022452"/>
    </source>
</evidence>
<proteinExistence type="predicted"/>
<comment type="subcellular location">
    <subcellularLocation>
        <location evidence="1">Cell outer membrane</location>
        <topology evidence="1">Multi-pass membrane protein</topology>
    </subcellularLocation>
</comment>
<dbReference type="InterPro" id="IPR023614">
    <property type="entry name" value="Porin_dom_sf"/>
</dbReference>
<dbReference type="EMBL" id="JAZIBG010000028">
    <property type="protein sequence ID" value="MEF7615166.1"/>
    <property type="molecule type" value="Genomic_DNA"/>
</dbReference>
<dbReference type="SUPFAM" id="SSF56935">
    <property type="entry name" value="Porins"/>
    <property type="match status" value="1"/>
</dbReference>
<feature type="signal peptide" evidence="11">
    <location>
        <begin position="1"/>
        <end position="26"/>
    </location>
</feature>
<keyword evidence="9" id="KW-0472">Membrane</keyword>